<keyword evidence="5" id="KW-0503">Monooxygenase</keyword>
<dbReference type="PANTHER" id="PTHR43004:SF19">
    <property type="entry name" value="BINDING MONOOXYGENASE, PUTATIVE (JCVI)-RELATED"/>
    <property type="match status" value="1"/>
</dbReference>
<gene>
    <name evidence="5" type="ORF">ACH47G_21875</name>
</gene>
<dbReference type="PANTHER" id="PTHR43004">
    <property type="entry name" value="TRK SYSTEM POTASSIUM UPTAKE PROTEIN"/>
    <property type="match status" value="1"/>
</dbReference>
<evidence type="ECO:0000256" key="3">
    <source>
        <dbReference type="ARBA" id="ARBA00022827"/>
    </source>
</evidence>
<proteinExistence type="predicted"/>
<dbReference type="Gene3D" id="3.30.70.2450">
    <property type="match status" value="1"/>
</dbReference>
<dbReference type="InterPro" id="IPR036188">
    <property type="entry name" value="FAD/NAD-bd_sf"/>
</dbReference>
<reference evidence="5 6" key="1">
    <citation type="submission" date="2024-10" db="EMBL/GenBank/DDBJ databases">
        <title>The Natural Products Discovery Center: Release of the First 8490 Sequenced Strains for Exploring Actinobacteria Biosynthetic Diversity.</title>
        <authorList>
            <person name="Kalkreuter E."/>
            <person name="Kautsar S.A."/>
            <person name="Yang D."/>
            <person name="Bader C.D."/>
            <person name="Teijaro C.N."/>
            <person name="Fluegel L."/>
            <person name="Davis C.M."/>
            <person name="Simpson J.R."/>
            <person name="Lauterbach L."/>
            <person name="Steele A.D."/>
            <person name="Gui C."/>
            <person name="Meng S."/>
            <person name="Li G."/>
            <person name="Viehrig K."/>
            <person name="Ye F."/>
            <person name="Su P."/>
            <person name="Kiefer A.F."/>
            <person name="Nichols A."/>
            <person name="Cepeda A.J."/>
            <person name="Yan W."/>
            <person name="Fan B."/>
            <person name="Jiang Y."/>
            <person name="Adhikari A."/>
            <person name="Zheng C.-J."/>
            <person name="Schuster L."/>
            <person name="Cowan T.M."/>
            <person name="Smanski M.J."/>
            <person name="Chevrette M.G."/>
            <person name="De Carvalho L.P.S."/>
            <person name="Shen B."/>
        </authorList>
    </citation>
    <scope>NUCLEOTIDE SEQUENCE [LARGE SCALE GENOMIC DNA]</scope>
    <source>
        <strain evidence="5 6">NPDC019626</strain>
    </source>
</reference>
<dbReference type="Pfam" id="PF01494">
    <property type="entry name" value="FAD_binding_3"/>
    <property type="match status" value="1"/>
</dbReference>
<dbReference type="InterPro" id="IPR002938">
    <property type="entry name" value="FAD-bd"/>
</dbReference>
<evidence type="ECO:0000259" key="4">
    <source>
        <dbReference type="Pfam" id="PF01494"/>
    </source>
</evidence>
<evidence type="ECO:0000256" key="2">
    <source>
        <dbReference type="ARBA" id="ARBA00022630"/>
    </source>
</evidence>
<name>A0ABW7WL30_9NOCA</name>
<dbReference type="Gene3D" id="3.50.50.60">
    <property type="entry name" value="FAD/NAD(P)-binding domain"/>
    <property type="match status" value="1"/>
</dbReference>
<organism evidence="5 6">
    <name type="scientific">Nocardia beijingensis</name>
    <dbReference type="NCBI Taxonomy" id="95162"/>
    <lineage>
        <taxon>Bacteria</taxon>
        <taxon>Bacillati</taxon>
        <taxon>Actinomycetota</taxon>
        <taxon>Actinomycetes</taxon>
        <taxon>Mycobacteriales</taxon>
        <taxon>Nocardiaceae</taxon>
        <taxon>Nocardia</taxon>
    </lineage>
</organism>
<dbReference type="SUPFAM" id="SSF51905">
    <property type="entry name" value="FAD/NAD(P)-binding domain"/>
    <property type="match status" value="1"/>
</dbReference>
<dbReference type="Proteomes" id="UP001611450">
    <property type="component" value="Unassembled WGS sequence"/>
</dbReference>
<dbReference type="GO" id="GO:0004497">
    <property type="term" value="F:monooxygenase activity"/>
    <property type="evidence" value="ECO:0007669"/>
    <property type="project" value="UniProtKB-KW"/>
</dbReference>
<keyword evidence="6" id="KW-1185">Reference proteome</keyword>
<feature type="domain" description="FAD-binding" evidence="4">
    <location>
        <begin position="12"/>
        <end position="349"/>
    </location>
</feature>
<evidence type="ECO:0000313" key="6">
    <source>
        <dbReference type="Proteomes" id="UP001611450"/>
    </source>
</evidence>
<comment type="caution">
    <text evidence="5">The sequence shown here is derived from an EMBL/GenBank/DDBJ whole genome shotgun (WGS) entry which is preliminary data.</text>
</comment>
<keyword evidence="2" id="KW-0285">Flavoprotein</keyword>
<keyword evidence="5" id="KW-0560">Oxidoreductase</keyword>
<dbReference type="EMBL" id="JBIRXV010000004">
    <property type="protein sequence ID" value="MFI2323141.1"/>
    <property type="molecule type" value="Genomic_DNA"/>
</dbReference>
<dbReference type="RefSeq" id="WP_396948960.1">
    <property type="nucleotide sequence ID" value="NZ_JBIRXV010000004.1"/>
</dbReference>
<protein>
    <submittedName>
        <fullName evidence="5">FAD-dependent monooxygenase</fullName>
    </submittedName>
</protein>
<evidence type="ECO:0000256" key="1">
    <source>
        <dbReference type="ARBA" id="ARBA00001974"/>
    </source>
</evidence>
<dbReference type="PRINTS" id="PR00420">
    <property type="entry name" value="RNGMNOXGNASE"/>
</dbReference>
<comment type="cofactor">
    <cofactor evidence="1">
        <name>FAD</name>
        <dbReference type="ChEBI" id="CHEBI:57692"/>
    </cofactor>
</comment>
<accession>A0ABW7WL30</accession>
<sequence length="395" mass="42365">MNATPNPLPATASVVIVGAGPAGLTAAITLADAGVDFLLLDRLSEGANTSRAAVVHARTLEVLEQLDIADELVATGDIVARFTVHDGGRTLATIGFDGLPTRYPYTLMTPQDTTEAVLLKRLRKAGGEVRRPYQVTRVAEENGGVTVDYTDETGTPGSIRADYVIGTDGMHSIVREQAGIGFTGATYPESFVLADVRMDWPIGRDEVALHLSPEGVMVVAPLPDEEQPNRFRVVATLDTAPEHSTAADIQALLDARGPGGTVRVREVLWSSRFRVHHRVADHYRSGRILLAGDAAHVHSPAGGQGMNTGIQDAAALGPLLARVLAGEPDTLLDDYETTRRPVALGVVSFTDRMTKMATLHARPARTVRNLVLSTVSRIPAFRHRLAYQLSELANR</sequence>
<dbReference type="InterPro" id="IPR050641">
    <property type="entry name" value="RIFMO-like"/>
</dbReference>
<keyword evidence="3" id="KW-0274">FAD</keyword>
<evidence type="ECO:0000313" key="5">
    <source>
        <dbReference type="EMBL" id="MFI2323141.1"/>
    </source>
</evidence>